<name>A0A1J4MET3_9CRYT</name>
<feature type="domain" description="E3 UFM1-protein ligase 1-like N-terminal" evidence="1">
    <location>
        <begin position="3"/>
        <end position="271"/>
    </location>
</feature>
<reference evidence="2 3" key="1">
    <citation type="submission" date="2016-10" db="EMBL/GenBank/DDBJ databases">
        <title>Reductive evolution of mitochondrial metabolism and differential evolution of invasion-related proteins in Cryptosporidium.</title>
        <authorList>
            <person name="Liu S."/>
            <person name="Roellig D.M."/>
            <person name="Guo Y."/>
            <person name="Li N."/>
            <person name="Frace M.A."/>
            <person name="Tang K."/>
            <person name="Zhang L."/>
            <person name="Feng Y."/>
            <person name="Xiao L."/>
        </authorList>
    </citation>
    <scope>NUCLEOTIDE SEQUENCE [LARGE SCALE GENOMIC DNA]</scope>
    <source>
        <strain evidence="2">30847</strain>
    </source>
</reference>
<dbReference type="GO" id="GO:0032434">
    <property type="term" value="P:regulation of proteasomal ubiquitin-dependent protein catabolic process"/>
    <property type="evidence" value="ECO:0007669"/>
    <property type="project" value="TreeGrafter"/>
</dbReference>
<dbReference type="GO" id="GO:0034976">
    <property type="term" value="P:response to endoplasmic reticulum stress"/>
    <property type="evidence" value="ECO:0007669"/>
    <property type="project" value="TreeGrafter"/>
</dbReference>
<dbReference type="AlphaFoldDB" id="A0A1J4MET3"/>
<dbReference type="VEuPathDB" id="CryptoDB:cand_010310"/>
<dbReference type="InterPro" id="IPR018611">
    <property type="entry name" value="Ufl1"/>
</dbReference>
<dbReference type="Proteomes" id="UP000186804">
    <property type="component" value="Unassembled WGS sequence"/>
</dbReference>
<accession>A0A1J4MET3</accession>
<dbReference type="PANTHER" id="PTHR31057:SF0">
    <property type="entry name" value="E3 UFM1-PROTEIN LIGASE 1"/>
    <property type="match status" value="1"/>
</dbReference>
<dbReference type="GO" id="GO:0005789">
    <property type="term" value="C:endoplasmic reticulum membrane"/>
    <property type="evidence" value="ECO:0007669"/>
    <property type="project" value="TreeGrafter"/>
</dbReference>
<dbReference type="PANTHER" id="PTHR31057">
    <property type="entry name" value="E3 UFM1-PROTEIN LIGASE 1"/>
    <property type="match status" value="1"/>
</dbReference>
<proteinExistence type="predicted"/>
<gene>
    <name evidence="2" type="ORF">cand_010310</name>
</gene>
<evidence type="ECO:0000259" key="1">
    <source>
        <dbReference type="Pfam" id="PF09743"/>
    </source>
</evidence>
<dbReference type="GO" id="GO:0061666">
    <property type="term" value="F:UFM1 ligase activity"/>
    <property type="evidence" value="ECO:0007669"/>
    <property type="project" value="InterPro"/>
</dbReference>
<dbReference type="Pfam" id="PF09743">
    <property type="entry name" value="E3_UFM1_ligase"/>
    <property type="match status" value="1"/>
</dbReference>
<organism evidence="2 3">
    <name type="scientific">Cryptosporidium andersoni</name>
    <dbReference type="NCBI Taxonomy" id="117008"/>
    <lineage>
        <taxon>Eukaryota</taxon>
        <taxon>Sar</taxon>
        <taxon>Alveolata</taxon>
        <taxon>Apicomplexa</taxon>
        <taxon>Conoidasida</taxon>
        <taxon>Coccidia</taxon>
        <taxon>Eucoccidiorida</taxon>
        <taxon>Eimeriorina</taxon>
        <taxon>Cryptosporidiidae</taxon>
        <taxon>Cryptosporidium</taxon>
    </lineage>
</organism>
<dbReference type="GO" id="GO:1990592">
    <property type="term" value="P:protein K69-linked ufmylation"/>
    <property type="evidence" value="ECO:0007669"/>
    <property type="project" value="TreeGrafter"/>
</dbReference>
<comment type="caution">
    <text evidence="2">The sequence shown here is derived from an EMBL/GenBank/DDBJ whole genome shotgun (WGS) entry which is preliminary data.</text>
</comment>
<dbReference type="InterPro" id="IPR056579">
    <property type="entry name" value="Ufl1_N"/>
</dbReference>
<evidence type="ECO:0000313" key="2">
    <source>
        <dbReference type="EMBL" id="OII72754.1"/>
    </source>
</evidence>
<dbReference type="EMBL" id="LRBS01000110">
    <property type="protein sequence ID" value="OII72754.1"/>
    <property type="molecule type" value="Genomic_DNA"/>
</dbReference>
<dbReference type="GeneID" id="92365216"/>
<sequence>MSEIEELQDLLEILQNKEESIHLNENVCVDILCKLLNKGKLELINSTDGSVFYTKDALYKQIYSMLELSSGRLNISFAARNLSVNMDTINALIKDLQRTDHCNKILIYNGDIISNNYTNNIFEKISRDLQNIGILSLNELSQIYNLSVEYLKDELVKKINSGLIQGKIIQKTNKEQLVISIKYIDIVSSIIRGCLSVAIKPVLIDNILDCTYCDKAYIENIIRKYINSKIIFGFISHDNIYIPQVYYIEQTNYIQDFILNNGYININKLREILNTIGVNISNNNSILKWLKVNIKLSNSKYIIIGDHIIQYSFIENILTNIQDCIMNHINVLNILPLLPCIFNANINSNYLEDINSIVKYMYSEYPYNRNKFDWFIICYDETTNKFTIELNEINYIWDIDQYIALNYNENGLLIRKSFDPLSTLFFFAHYYCIINGSTIYKMQNIFCKEVEEIIKNMVITNHTEISYKDSYSFIQSLISEYNRKQYILNHFEDLLHDLCGITIENIDDITISMKFEDLVWNFLILSTSIYLVNIYNARLSDIFNKSNTSYTFHIKDCSTLED</sequence>
<keyword evidence="3" id="KW-1185">Reference proteome</keyword>
<evidence type="ECO:0000313" key="3">
    <source>
        <dbReference type="Proteomes" id="UP000186804"/>
    </source>
</evidence>
<protein>
    <recommendedName>
        <fullName evidence="1">E3 UFM1-protein ligase 1-like N-terminal domain-containing protein</fullName>
    </recommendedName>
</protein>
<dbReference type="OrthoDB" id="10258297at2759"/>
<dbReference type="RefSeq" id="XP_067067071.1">
    <property type="nucleotide sequence ID" value="XM_067211270.1"/>
</dbReference>